<proteinExistence type="predicted"/>
<protein>
    <submittedName>
        <fullName evidence="1">Uncharacterized protein</fullName>
    </submittedName>
</protein>
<keyword evidence="2" id="KW-1185">Reference proteome</keyword>
<organism evidence="1 2">
    <name type="scientific">Vitis vinifera</name>
    <name type="common">Grape</name>
    <dbReference type="NCBI Taxonomy" id="29760"/>
    <lineage>
        <taxon>Eukaryota</taxon>
        <taxon>Viridiplantae</taxon>
        <taxon>Streptophyta</taxon>
        <taxon>Embryophyta</taxon>
        <taxon>Tracheophyta</taxon>
        <taxon>Spermatophyta</taxon>
        <taxon>Magnoliopsida</taxon>
        <taxon>eudicotyledons</taxon>
        <taxon>Gunneridae</taxon>
        <taxon>Pentapetalae</taxon>
        <taxon>rosids</taxon>
        <taxon>Vitales</taxon>
        <taxon>Vitaceae</taxon>
        <taxon>Viteae</taxon>
        <taxon>Vitis</taxon>
    </lineage>
</organism>
<dbReference type="InParanoid" id="E0CW37"/>
<dbReference type="AlphaFoldDB" id="E0CW37"/>
<name>E0CW37_VITVI</name>
<evidence type="ECO:0000313" key="2">
    <source>
        <dbReference type="Proteomes" id="UP000009183"/>
    </source>
</evidence>
<dbReference type="EMBL" id="FN595278">
    <property type="protein sequence ID" value="CBI23491.3"/>
    <property type="molecule type" value="Genomic_DNA"/>
</dbReference>
<evidence type="ECO:0000313" key="1">
    <source>
        <dbReference type="EMBL" id="CBI23491.3"/>
    </source>
</evidence>
<accession>E0CW37</accession>
<dbReference type="Proteomes" id="UP000009183">
    <property type="component" value="Unassembled WGS sequence, unordered"/>
</dbReference>
<gene>
    <name evidence="1" type="ORF">VIT_00s0469g00030</name>
</gene>
<sequence>MATFDNSLSTAKLRQQCFRNVHGGGRRVLDGGNLEVPAFLVVELISAYGLAPISRSRSHLTVKFKRRKEKNIEERFWEG</sequence>
<reference evidence="2" key="1">
    <citation type="journal article" date="2007" name="Nature">
        <title>The grapevine genome sequence suggests ancestral hexaploidization in major angiosperm phyla.</title>
        <authorList>
            <consortium name="The French-Italian Public Consortium for Grapevine Genome Characterization."/>
            <person name="Jaillon O."/>
            <person name="Aury J.-M."/>
            <person name="Noel B."/>
            <person name="Policriti A."/>
            <person name="Clepet C."/>
            <person name="Casagrande A."/>
            <person name="Choisne N."/>
            <person name="Aubourg S."/>
            <person name="Vitulo N."/>
            <person name="Jubin C."/>
            <person name="Vezzi A."/>
            <person name="Legeai F."/>
            <person name="Hugueney P."/>
            <person name="Dasilva C."/>
            <person name="Horner D."/>
            <person name="Mica E."/>
            <person name="Jublot D."/>
            <person name="Poulain J."/>
            <person name="Bruyere C."/>
            <person name="Billault A."/>
            <person name="Segurens B."/>
            <person name="Gouyvenoux M."/>
            <person name="Ugarte E."/>
            <person name="Cattonaro F."/>
            <person name="Anthouard V."/>
            <person name="Vico V."/>
            <person name="Del Fabbro C."/>
            <person name="Alaux M."/>
            <person name="Di Gaspero G."/>
            <person name="Dumas V."/>
            <person name="Felice N."/>
            <person name="Paillard S."/>
            <person name="Juman I."/>
            <person name="Moroldo M."/>
            <person name="Scalabrin S."/>
            <person name="Canaguier A."/>
            <person name="Le Clainche I."/>
            <person name="Malacrida G."/>
            <person name="Durand E."/>
            <person name="Pesole G."/>
            <person name="Laucou V."/>
            <person name="Chatelet P."/>
            <person name="Merdinoglu D."/>
            <person name="Delledonne M."/>
            <person name="Pezzotti M."/>
            <person name="Lecharny A."/>
            <person name="Scarpelli C."/>
            <person name="Artiguenave F."/>
            <person name="Pe M.E."/>
            <person name="Valle G."/>
            <person name="Morgante M."/>
            <person name="Caboche M."/>
            <person name="Adam-Blondon A.-F."/>
            <person name="Weissenbach J."/>
            <person name="Quetier F."/>
            <person name="Wincker P."/>
        </authorList>
    </citation>
    <scope>NUCLEOTIDE SEQUENCE [LARGE SCALE GENOMIC DNA]</scope>
    <source>
        <strain evidence="2">cv. Pinot noir / PN40024</strain>
    </source>
</reference>
<dbReference type="PaxDb" id="29760-VIT_00s0469g00030.t01"/>
<dbReference type="HOGENOM" id="CLU_2610933_0_0_1"/>